<proteinExistence type="predicted"/>
<gene>
    <name evidence="1" type="ORF">JTBM06_V1_10021</name>
</gene>
<protein>
    <submittedName>
        <fullName evidence="1">Uncharacterized protein</fullName>
    </submittedName>
</protein>
<name>A0A7D9D183_9GAMM</name>
<sequence length="222" mass="25018">MKTKDETVTCEISPCQVVAYGVPRLNPDVNQVGPKEVEISGFTTLDTSAADSQRRADGMLKAVFRQLKKGDHQALVNLLDEHPQFIAVPRIQFELAKWIRSGRSYRKPGRPRKGAFRHPLVVAGIVDELISRKFMKKGEAFEWVADHLCIDASTARDHYYNARSQARFKPLLMQTGPQTTIDVDESFRRVLETAELLECGKPVTRTLEETSDGEITVTFNTI</sequence>
<evidence type="ECO:0000313" key="1">
    <source>
        <dbReference type="EMBL" id="VUX55299.1"/>
    </source>
</evidence>
<dbReference type="EMBL" id="LR633967">
    <property type="protein sequence ID" value="VUX55299.1"/>
    <property type="molecule type" value="Genomic_DNA"/>
</dbReference>
<reference evidence="1" key="1">
    <citation type="submission" date="2019-07" db="EMBL/GenBank/DDBJ databases">
        <authorList>
            <person name="Weber M."/>
            <person name="Kostadinov I."/>
            <person name="Kostadinov D I."/>
        </authorList>
    </citation>
    <scope>NUCLEOTIDE SEQUENCE</scope>
    <source>
        <strain evidence="1">Gfbio:sag-sample-m06:053724c1-46a9-4a36-b237-ea2bf867836b</strain>
    </source>
</reference>
<organism evidence="1">
    <name type="scientific">uncultured Woeseiaceae bacterium</name>
    <dbReference type="NCBI Taxonomy" id="1983305"/>
    <lineage>
        <taxon>Bacteria</taxon>
        <taxon>Pseudomonadati</taxon>
        <taxon>Pseudomonadota</taxon>
        <taxon>Gammaproteobacteria</taxon>
        <taxon>Woeseiales</taxon>
        <taxon>Woeseiaceae</taxon>
        <taxon>environmental samples</taxon>
    </lineage>
</organism>
<accession>A0A7D9D183</accession>
<dbReference type="AlphaFoldDB" id="A0A7D9D183"/>